<dbReference type="InParanoid" id="F2UBD3"/>
<evidence type="ECO:0000256" key="7">
    <source>
        <dbReference type="ARBA" id="ARBA00022840"/>
    </source>
</evidence>
<dbReference type="InterPro" id="IPR000719">
    <property type="entry name" value="Prot_kinase_dom"/>
</dbReference>
<keyword evidence="8" id="KW-0829">Tyrosine-protein kinase</keyword>
<dbReference type="InterPro" id="IPR001304">
    <property type="entry name" value="C-type_lectin-like"/>
</dbReference>
<dbReference type="SUPFAM" id="SSF74924">
    <property type="entry name" value="Cap-Gly domain"/>
    <property type="match status" value="1"/>
</dbReference>
<keyword evidence="9" id="KW-1015">Disulfide bond</keyword>
<dbReference type="InterPro" id="IPR001245">
    <property type="entry name" value="Ser-Thr/Tyr_kinase_cat_dom"/>
</dbReference>
<dbReference type="SUPFAM" id="SSF56112">
    <property type="entry name" value="Protein kinase-like (PK-like)"/>
    <property type="match status" value="1"/>
</dbReference>
<dbReference type="InterPro" id="IPR015919">
    <property type="entry name" value="Cadherin-like_sf"/>
</dbReference>
<dbReference type="InterPro" id="IPR018378">
    <property type="entry name" value="C-type_lectin_CS"/>
</dbReference>
<evidence type="ECO:0000256" key="3">
    <source>
        <dbReference type="ARBA" id="ARBA00022679"/>
    </source>
</evidence>
<accession>F2UBD3</accession>
<evidence type="ECO:0000313" key="19">
    <source>
        <dbReference type="Proteomes" id="UP000007799"/>
    </source>
</evidence>
<feature type="domain" description="HYR" evidence="17">
    <location>
        <begin position="1439"/>
        <end position="1524"/>
    </location>
</feature>
<evidence type="ECO:0000256" key="8">
    <source>
        <dbReference type="ARBA" id="ARBA00023137"/>
    </source>
</evidence>
<dbReference type="InterPro" id="IPR050122">
    <property type="entry name" value="RTK"/>
</dbReference>
<dbReference type="InterPro" id="IPR016187">
    <property type="entry name" value="CTDL_fold"/>
</dbReference>
<evidence type="ECO:0000256" key="6">
    <source>
        <dbReference type="ARBA" id="ARBA00022777"/>
    </source>
</evidence>
<dbReference type="EMBL" id="GL832967">
    <property type="protein sequence ID" value="EGD73799.1"/>
    <property type="molecule type" value="Genomic_DNA"/>
</dbReference>
<dbReference type="Pfam" id="PF01302">
    <property type="entry name" value="CAP_GLY"/>
    <property type="match status" value="1"/>
</dbReference>
<feature type="domain" description="CAP-Gly" evidence="15">
    <location>
        <begin position="2140"/>
        <end position="2182"/>
    </location>
</feature>
<feature type="compositionally biased region" description="Acidic residues" evidence="12">
    <location>
        <begin position="1990"/>
        <end position="2000"/>
    </location>
</feature>
<dbReference type="PROSITE" id="PS50825">
    <property type="entry name" value="HYR"/>
    <property type="match status" value="4"/>
</dbReference>
<evidence type="ECO:0000256" key="4">
    <source>
        <dbReference type="ARBA" id="ARBA00022737"/>
    </source>
</evidence>
<dbReference type="PROSITE" id="PS50041">
    <property type="entry name" value="C_TYPE_LECTIN_2"/>
    <property type="match status" value="1"/>
</dbReference>
<feature type="domain" description="HYR" evidence="17">
    <location>
        <begin position="955"/>
        <end position="1043"/>
    </location>
</feature>
<dbReference type="SMR" id="F2UBD3"/>
<dbReference type="InterPro" id="IPR000938">
    <property type="entry name" value="CAP-Gly_domain"/>
</dbReference>
<dbReference type="InterPro" id="IPR002126">
    <property type="entry name" value="Cadherin-like_dom"/>
</dbReference>
<evidence type="ECO:0000256" key="11">
    <source>
        <dbReference type="PROSITE-ProRule" id="PRU10141"/>
    </source>
</evidence>
<keyword evidence="19" id="KW-1185">Reference proteome</keyword>
<comment type="catalytic activity">
    <reaction evidence="10">
        <text>L-tyrosyl-[protein] + ATP = O-phospho-L-tyrosyl-[protein] + ADP + H(+)</text>
        <dbReference type="Rhea" id="RHEA:10596"/>
        <dbReference type="Rhea" id="RHEA-COMP:10136"/>
        <dbReference type="Rhea" id="RHEA-COMP:20101"/>
        <dbReference type="ChEBI" id="CHEBI:15378"/>
        <dbReference type="ChEBI" id="CHEBI:30616"/>
        <dbReference type="ChEBI" id="CHEBI:46858"/>
        <dbReference type="ChEBI" id="CHEBI:61978"/>
        <dbReference type="ChEBI" id="CHEBI:456216"/>
        <dbReference type="EC" id="2.7.10.1"/>
    </reaction>
</comment>
<evidence type="ECO:0000256" key="10">
    <source>
        <dbReference type="ARBA" id="ARBA00051243"/>
    </source>
</evidence>
<sequence length="2190" mass="239889">MVVCELKPIVPPPPVSVTKGNFQYYTTFEMVTYADARSVCHDWNEDAYLTRVESAAVEELLFDLMKTADDNNDWDLPPNPRMWIGLQRPGDRSSFKHDMNSRDYTSSDYKSLEYGDGDCGTMSIESSPRWLRRSCSNNFLFVCRVTLYDCFAGTHYDASSSTQGCQECEGGKFTSETNEPRCETWDDCDNQDNDRGTRLFLSPSFTSDRQCFDCTSDEERVEVANSYYACVCEPGRYRGESSFSSNVCVECAEGTFKKDPGDDECEVSEPCGYGLEEVAPVTPTSPRECRECVQDVTYFSFDTNKCETVHPPCESPEEETQEPTKLQNRVCKECVQFETFYNSTTKKCQSVSSCPYGEEEITEPTLTSDRVCEPCILGETFYDGNSEQCEPVTSCPLGTVEYEEPTLLSNRKCRSDAFTCEDGNRTSNGAACNCTDIADACSVCHRDLQLEPAYGLVGRMFNAQPTETRLISQLTLDASVTDALAFCTDKCRVQYASEGCVGFTLTTGSMRQCLFVSWFENESVDTAGANFYTLPACDRCAERYAIDNRGCTLTATPPVLSVADRRVLIPLSQPAGSLITTVAATTDAPAGQDDITYSLTTPDGFADVFSINATTGVITLTKQLQTPAAPVLLVTARDSRTECNLLVDGTLVKNDGSCVSETMDITVSVVALLGCPRDINEYVVSQNEVEVSWGVTPSFPAYLTDLELVLLRNGNESDATVTTVMVPVGTTNFTYRSNETVAGEYIQCSFKVSVRKGFFIQVDDIDLRQSGNASIAYSLSSPGIADASRLPTFESDLTSSFFIGFRTTTGRPFSLSLTEDLQADINVALRWCTDNEPFPTSVPPTATNASVGVTFAGVTTNGPLPVFSDEGTWVYQTAQRSCVNLIASSQAVTTSMSFVTMELQFNPLPVARRRRADPPTQLFIPAFPSYVAFELSRIDGEPATVEELAGALTTKDVIAPTFLDCPPPLAARTFNIDTMGQVETLVELPKLTVYDAIDPAPVVDPATYSSVLSAVDSPHSVTFTASDSSNNEAQCTFDVFVTVPENVLQRKEVVTEWAYPIERRIVPDLNLAFYTHRIHGTGPVSSFQADMSMLTGLNMTFETKNDELPFVVRERAQAARGRFVVDMQWEAAGKTPGFIYEHQESASAFLVVRGFKYSDDTAAPVTKKFALPEQLVAVRESDGVVGVVGRTDAFTRPFTFTSATLVLRFLGVADDNLGNVTWTLTKDSHVGVEYEYSYNPNKGPLAASTVAGFLTLLDSTPPIFSFCPANISAPTNIGKNYLTASWPSPVATDNRNRTYLSSNFASGHRFPLRKPGTGPWTVMYTATDAFGNTAPCTFTVTITDTERPVPSPSHTVYKTLPATASTVFVGIDELMPASVMDNAMMTDQAGDPIPWTQPRLTEDNTPDNNRYGLGVHMVELWFTDAFNNTAPAYTFINVTDVTAPERVTCPGSKGVSTPLDESAAIVNWTMPTFRDNSGVPPVVTSSHVSGSEFAIGKHTITVTAFDASGNEALIPCTFEITVFANVSAPPPPPFSNSTIGPFASRSQDTGVIAGAGAAGGLLLIGVVMGIMFVNRIRARSRAPQNWEDIFKLMDQFKDCEEGPRYPRELDRAALKLLEELGKGAFGVVYKGLLKEHAHIPGYLVAVKSLHEKGTLADRQELLEEAAVMAQFVNPHVVELVGVITVGKPVYVVTEFMEHGALKSYLEDNDVPVDKLVMWAGDCCEGLAHVHGKGFIHRDVAARNVLLSSEMRCKISDFGLAREIEEDDTYYKSRGGQLPVRWTAIEALEERKFNEKTDVWSCGILLYEMWTRADLPYKGWSNQKVWVEVAAGHRLSKPDGCRDDVYERMLACWSESQDDRPTFAQLSEFFRTLYKELTGEDLNAQDYLEVDATAETEPVEKKRGLKGLLRRLSGKHFSNPLYKADADDGDDDGDNNNDNDDDPNAALYDMGEDEPTAPLPDERDENADLYDMGDDNNDNAFTTTTSLGALPEEEEEEEDQNGAEGADLYDMGDDNETGGTEGADLYDMGDDEPQMAATSFRPQQDLEGADLYDMGDDSAGTAPVKENISGFGFQETGFGMAAQQPPQQDFSQDLYGNMGNDDNEPATTTFGRTAGDVSAADVGKRVSVQGYACKGTLRFFGNHSVTRAVRCGVELDQPLGKNNGTVKGHKYFSCKDKHGVLCHPGKVSVIE</sequence>
<dbReference type="PROSITE" id="PS50011">
    <property type="entry name" value="PROTEIN_KINASE_DOM"/>
    <property type="match status" value="1"/>
</dbReference>
<dbReference type="KEGG" id="sre:PTSG_05491"/>
<dbReference type="PANTHER" id="PTHR24416">
    <property type="entry name" value="TYROSINE-PROTEIN KINASE RECEPTOR"/>
    <property type="match status" value="1"/>
</dbReference>
<feature type="compositionally biased region" description="Acidic residues" evidence="12">
    <location>
        <begin position="1961"/>
        <end position="1976"/>
    </location>
</feature>
<evidence type="ECO:0000256" key="12">
    <source>
        <dbReference type="SAM" id="MobiDB-lite"/>
    </source>
</evidence>
<dbReference type="OrthoDB" id="1668230at2759"/>
<dbReference type="FunFam" id="1.10.510.10:FF:000521">
    <property type="entry name" value="Tyrosine-protein kinase pr2"/>
    <property type="match status" value="1"/>
</dbReference>
<dbReference type="CDD" id="cd00192">
    <property type="entry name" value="PTKc"/>
    <property type="match status" value="1"/>
</dbReference>
<dbReference type="EC" id="2.7.10.2" evidence="2"/>
<name>F2UBD3_SALR5</name>
<protein>
    <recommendedName>
        <fullName evidence="2">non-specific protein-tyrosine kinase</fullName>
        <ecNumber evidence="2">2.7.10.2</ecNumber>
    </recommendedName>
</protein>
<feature type="domain" description="Protein kinase" evidence="13">
    <location>
        <begin position="1614"/>
        <end position="1869"/>
    </location>
</feature>
<feature type="domain" description="C-type lectin" evidence="14">
    <location>
        <begin position="19"/>
        <end position="144"/>
    </location>
</feature>
<evidence type="ECO:0000256" key="2">
    <source>
        <dbReference type="ARBA" id="ARBA00011903"/>
    </source>
</evidence>
<keyword evidence="6 18" id="KW-0418">Kinase</keyword>
<dbReference type="GO" id="GO:0007169">
    <property type="term" value="P:cell surface receptor protein tyrosine kinase signaling pathway"/>
    <property type="evidence" value="ECO:0007669"/>
    <property type="project" value="TreeGrafter"/>
</dbReference>
<dbReference type="SUPFAM" id="SSF49313">
    <property type="entry name" value="Cadherin-like"/>
    <property type="match status" value="1"/>
</dbReference>
<dbReference type="SMART" id="SM01052">
    <property type="entry name" value="CAP_GLY"/>
    <property type="match status" value="1"/>
</dbReference>
<feature type="domain" description="HYR" evidence="17">
    <location>
        <begin position="1257"/>
        <end position="1344"/>
    </location>
</feature>
<dbReference type="InterPro" id="IPR020635">
    <property type="entry name" value="Tyr_kinase_cat_dom"/>
</dbReference>
<dbReference type="PANTHER" id="PTHR24416:SF621">
    <property type="entry name" value="TYROSINE KINASE RECEPTOR CAD96CA"/>
    <property type="match status" value="1"/>
</dbReference>
<feature type="domain" description="Cadherin" evidence="16">
    <location>
        <begin position="561"/>
        <end position="699"/>
    </location>
</feature>
<keyword evidence="4" id="KW-0677">Repeat</keyword>
<dbReference type="Proteomes" id="UP000007799">
    <property type="component" value="Unassembled WGS sequence"/>
</dbReference>
<gene>
    <name evidence="18" type="ORF">PTSG_05491</name>
</gene>
<feature type="domain" description="HYR" evidence="17">
    <location>
        <begin position="665"/>
        <end position="756"/>
    </location>
</feature>
<evidence type="ECO:0000259" key="15">
    <source>
        <dbReference type="PROSITE" id="PS50245"/>
    </source>
</evidence>
<dbReference type="Gene3D" id="3.10.100.10">
    <property type="entry name" value="Mannose-Binding Protein A, subunit A"/>
    <property type="match status" value="1"/>
</dbReference>
<reference evidence="18" key="1">
    <citation type="submission" date="2009-08" db="EMBL/GenBank/DDBJ databases">
        <title>Annotation of Salpingoeca rosetta.</title>
        <authorList>
            <consortium name="The Broad Institute Genome Sequencing Platform"/>
            <person name="Russ C."/>
            <person name="Cuomo C."/>
            <person name="Burger G."/>
            <person name="Gray M.W."/>
            <person name="Holland P.W.H."/>
            <person name="King N."/>
            <person name="Lang F.B.F."/>
            <person name="Roger A.J."/>
            <person name="Ruiz-Trillo I."/>
            <person name="Young S.K."/>
            <person name="Zeng Q."/>
            <person name="Gargeya S."/>
            <person name="Alvarado L."/>
            <person name="Berlin A."/>
            <person name="Chapman S.B."/>
            <person name="Chen Z."/>
            <person name="Freedman E."/>
            <person name="Gellesch M."/>
            <person name="Goldberg J."/>
            <person name="Griggs A."/>
            <person name="Gujja S."/>
            <person name="Heilman E."/>
            <person name="Heiman D."/>
            <person name="Howarth C."/>
            <person name="Mehta T."/>
            <person name="Neiman D."/>
            <person name="Pearson M."/>
            <person name="Roberts A."/>
            <person name="Saif S."/>
            <person name="Shea T."/>
            <person name="Shenoy N."/>
            <person name="Sisk P."/>
            <person name="Stolte C."/>
            <person name="Sykes S."/>
            <person name="White J."/>
            <person name="Yandava C."/>
            <person name="Haas B."/>
            <person name="Nusbaum C."/>
            <person name="Birren B."/>
        </authorList>
    </citation>
    <scope>NUCLEOTIDE SEQUENCE [LARGE SCALE GENOMIC DNA]</scope>
    <source>
        <strain evidence="18">ATCC 50818</strain>
    </source>
</reference>
<dbReference type="GO" id="GO:0004715">
    <property type="term" value="F:non-membrane spanning protein tyrosine kinase activity"/>
    <property type="evidence" value="ECO:0007669"/>
    <property type="project" value="UniProtKB-EC"/>
</dbReference>
<dbReference type="GO" id="GO:0005509">
    <property type="term" value="F:calcium ion binding"/>
    <property type="evidence" value="ECO:0007669"/>
    <property type="project" value="InterPro"/>
</dbReference>
<keyword evidence="3" id="KW-0808">Transferase</keyword>
<dbReference type="InterPro" id="IPR003410">
    <property type="entry name" value="HYR_dom"/>
</dbReference>
<dbReference type="CDD" id="cd00037">
    <property type="entry name" value="CLECT"/>
    <property type="match status" value="1"/>
</dbReference>
<evidence type="ECO:0000256" key="1">
    <source>
        <dbReference type="ARBA" id="ARBA00004167"/>
    </source>
</evidence>
<dbReference type="Gene3D" id="1.10.510.10">
    <property type="entry name" value="Transferase(Phosphotransferase) domain 1"/>
    <property type="match status" value="1"/>
</dbReference>
<dbReference type="PROSITE" id="PS00109">
    <property type="entry name" value="PROTEIN_KINASE_TYR"/>
    <property type="match status" value="1"/>
</dbReference>
<evidence type="ECO:0000259" key="16">
    <source>
        <dbReference type="PROSITE" id="PS50268"/>
    </source>
</evidence>
<feature type="compositionally biased region" description="Acidic residues" evidence="12">
    <location>
        <begin position="1926"/>
        <end position="1942"/>
    </location>
</feature>
<evidence type="ECO:0000256" key="5">
    <source>
        <dbReference type="ARBA" id="ARBA00022741"/>
    </source>
</evidence>
<dbReference type="SMART" id="SM00219">
    <property type="entry name" value="TyrKc"/>
    <property type="match status" value="1"/>
</dbReference>
<keyword evidence="7 11" id="KW-0067">ATP-binding</keyword>
<dbReference type="GO" id="GO:0043235">
    <property type="term" value="C:receptor complex"/>
    <property type="evidence" value="ECO:0007669"/>
    <property type="project" value="TreeGrafter"/>
</dbReference>
<feature type="binding site" evidence="11">
    <location>
        <position position="1647"/>
    </location>
    <ligand>
        <name>ATP</name>
        <dbReference type="ChEBI" id="CHEBI:30616"/>
    </ligand>
</feature>
<dbReference type="Gene3D" id="2.10.50.10">
    <property type="entry name" value="Tumor Necrosis Factor Receptor, subunit A, domain 2"/>
    <property type="match status" value="1"/>
</dbReference>
<dbReference type="InterPro" id="IPR036859">
    <property type="entry name" value="CAP-Gly_dom_sf"/>
</dbReference>
<dbReference type="Pfam" id="PF07714">
    <property type="entry name" value="PK_Tyr_Ser-Thr"/>
    <property type="match status" value="1"/>
</dbReference>
<comment type="subcellular location">
    <subcellularLocation>
        <location evidence="1">Membrane</location>
        <topology evidence="1">Single-pass membrane protein</topology>
    </subcellularLocation>
</comment>
<evidence type="ECO:0000259" key="14">
    <source>
        <dbReference type="PROSITE" id="PS50041"/>
    </source>
</evidence>
<dbReference type="PROSITE" id="PS00107">
    <property type="entry name" value="PROTEIN_KINASE_ATP"/>
    <property type="match status" value="1"/>
</dbReference>
<dbReference type="Gene3D" id="2.30.30.190">
    <property type="entry name" value="CAP Gly-rich-like domain"/>
    <property type="match status" value="1"/>
</dbReference>
<dbReference type="InterPro" id="IPR017441">
    <property type="entry name" value="Protein_kinase_ATP_BS"/>
</dbReference>
<evidence type="ECO:0000259" key="13">
    <source>
        <dbReference type="PROSITE" id="PS50011"/>
    </source>
</evidence>
<dbReference type="SUPFAM" id="SSF56436">
    <property type="entry name" value="C-type lectin-like"/>
    <property type="match status" value="1"/>
</dbReference>
<evidence type="ECO:0000259" key="17">
    <source>
        <dbReference type="PROSITE" id="PS50825"/>
    </source>
</evidence>
<dbReference type="Gene3D" id="2.60.40.60">
    <property type="entry name" value="Cadherins"/>
    <property type="match status" value="1"/>
</dbReference>
<dbReference type="GeneID" id="16073939"/>
<evidence type="ECO:0000256" key="9">
    <source>
        <dbReference type="ARBA" id="ARBA00023157"/>
    </source>
</evidence>
<dbReference type="InterPro" id="IPR008266">
    <property type="entry name" value="Tyr_kinase_AS"/>
</dbReference>
<feature type="region of interest" description="Disordered" evidence="12">
    <location>
        <begin position="1918"/>
        <end position="2034"/>
    </location>
</feature>
<dbReference type="eggNOG" id="KOG0196">
    <property type="taxonomic scope" value="Eukaryota"/>
</dbReference>
<keyword evidence="5 11" id="KW-0547">Nucleotide-binding</keyword>
<dbReference type="PROSITE" id="PS00615">
    <property type="entry name" value="C_TYPE_LECTIN_1"/>
    <property type="match status" value="1"/>
</dbReference>
<dbReference type="SMART" id="SM00208">
    <property type="entry name" value="TNFR"/>
    <property type="match status" value="5"/>
</dbReference>
<organism evidence="19">
    <name type="scientific">Salpingoeca rosetta (strain ATCC 50818 / BSB-021)</name>
    <dbReference type="NCBI Taxonomy" id="946362"/>
    <lineage>
        <taxon>Eukaryota</taxon>
        <taxon>Choanoflagellata</taxon>
        <taxon>Craspedida</taxon>
        <taxon>Salpingoecidae</taxon>
        <taxon>Salpingoeca</taxon>
    </lineage>
</organism>
<dbReference type="InterPro" id="IPR001368">
    <property type="entry name" value="TNFR/NGFR_Cys_rich_reg"/>
</dbReference>
<evidence type="ECO:0000313" key="18">
    <source>
        <dbReference type="EMBL" id="EGD73799.1"/>
    </source>
</evidence>
<proteinExistence type="predicted"/>
<dbReference type="GO" id="GO:0005886">
    <property type="term" value="C:plasma membrane"/>
    <property type="evidence" value="ECO:0007669"/>
    <property type="project" value="TreeGrafter"/>
</dbReference>
<dbReference type="PROSITE" id="PS50245">
    <property type="entry name" value="CAP_GLY_2"/>
    <property type="match status" value="1"/>
</dbReference>
<dbReference type="InterPro" id="IPR016186">
    <property type="entry name" value="C-type_lectin-like/link_sf"/>
</dbReference>
<dbReference type="GO" id="GO:0004714">
    <property type="term" value="F:transmembrane receptor protein tyrosine kinase activity"/>
    <property type="evidence" value="ECO:0007669"/>
    <property type="project" value="UniProtKB-EC"/>
</dbReference>
<dbReference type="STRING" id="946362.F2UBD3"/>
<dbReference type="RefSeq" id="XP_004993362.1">
    <property type="nucleotide sequence ID" value="XM_004993305.1"/>
</dbReference>
<dbReference type="PRINTS" id="PR00109">
    <property type="entry name" value="TYRKINASE"/>
</dbReference>
<dbReference type="GO" id="GO:0007156">
    <property type="term" value="P:homophilic cell adhesion via plasma membrane adhesion molecules"/>
    <property type="evidence" value="ECO:0007669"/>
    <property type="project" value="InterPro"/>
</dbReference>
<dbReference type="InterPro" id="IPR011009">
    <property type="entry name" value="Kinase-like_dom_sf"/>
</dbReference>
<dbReference type="CDD" id="cd11304">
    <property type="entry name" value="Cadherin_repeat"/>
    <property type="match status" value="1"/>
</dbReference>
<dbReference type="PROSITE" id="PS50268">
    <property type="entry name" value="CADHERIN_2"/>
    <property type="match status" value="1"/>
</dbReference>
<dbReference type="Pfam" id="PF02494">
    <property type="entry name" value="HYR"/>
    <property type="match status" value="2"/>
</dbReference>
<dbReference type="SMART" id="SM00034">
    <property type="entry name" value="CLECT"/>
    <property type="match status" value="1"/>
</dbReference>
<dbReference type="GO" id="GO:0005524">
    <property type="term" value="F:ATP binding"/>
    <property type="evidence" value="ECO:0007669"/>
    <property type="project" value="UniProtKB-UniRule"/>
</dbReference>